<comment type="similarity">
    <text evidence="9">Belongs to the carbohydrate kinase PfkB family. Ribokinase subfamily.</text>
</comment>
<comment type="caution">
    <text evidence="9">Lacks conserved residue(s) required for the propagation of feature annotation.</text>
</comment>
<dbReference type="OrthoDB" id="9775849at2"/>
<dbReference type="GO" id="GO:0046872">
    <property type="term" value="F:metal ion binding"/>
    <property type="evidence" value="ECO:0007669"/>
    <property type="project" value="UniProtKB-KW"/>
</dbReference>
<evidence type="ECO:0000256" key="5">
    <source>
        <dbReference type="ARBA" id="ARBA00022840"/>
    </source>
</evidence>
<keyword evidence="1 9" id="KW-0808">Transferase</keyword>
<keyword evidence="6 9" id="KW-0460">Magnesium</keyword>
<comment type="subunit">
    <text evidence="9">Homodimer.</text>
</comment>
<dbReference type="GO" id="GO:0005829">
    <property type="term" value="C:cytosol"/>
    <property type="evidence" value="ECO:0007669"/>
    <property type="project" value="TreeGrafter"/>
</dbReference>
<evidence type="ECO:0000256" key="9">
    <source>
        <dbReference type="HAMAP-Rule" id="MF_01987"/>
    </source>
</evidence>
<feature type="binding site" evidence="9">
    <location>
        <position position="264"/>
    </location>
    <ligand>
        <name>K(+)</name>
        <dbReference type="ChEBI" id="CHEBI:29103"/>
    </ligand>
</feature>
<dbReference type="SUPFAM" id="SSF53613">
    <property type="entry name" value="Ribokinase-like"/>
    <property type="match status" value="1"/>
</dbReference>
<keyword evidence="7 9" id="KW-0630">Potassium</keyword>
<feature type="domain" description="Carbohydrate kinase PfkB" evidence="10">
    <location>
        <begin position="3"/>
        <end position="272"/>
    </location>
</feature>
<evidence type="ECO:0000259" key="10">
    <source>
        <dbReference type="Pfam" id="PF00294"/>
    </source>
</evidence>
<protein>
    <recommendedName>
        <fullName evidence="9">Ribokinase</fullName>
        <shortName evidence="9">RK</shortName>
        <ecNumber evidence="9">2.7.1.15</ecNumber>
    </recommendedName>
</protein>
<reference evidence="11 12" key="1">
    <citation type="submission" date="2020-08" db="EMBL/GenBank/DDBJ databases">
        <title>Genomic Encyclopedia of Type Strains, Phase IV (KMG-IV): sequencing the most valuable type-strain genomes for metagenomic binning, comparative biology and taxonomic classification.</title>
        <authorList>
            <person name="Goeker M."/>
        </authorList>
    </citation>
    <scope>NUCLEOTIDE SEQUENCE [LARGE SCALE GENOMIC DNA]</scope>
    <source>
        <strain evidence="11 12">DSM 24448</strain>
    </source>
</reference>
<feature type="binding site" evidence="9">
    <location>
        <begin position="10"/>
        <end position="12"/>
    </location>
    <ligand>
        <name>substrate</name>
    </ligand>
</feature>
<dbReference type="PRINTS" id="PR00990">
    <property type="entry name" value="RIBOKINASE"/>
</dbReference>
<dbReference type="GO" id="GO:0004747">
    <property type="term" value="F:ribokinase activity"/>
    <property type="evidence" value="ECO:0007669"/>
    <property type="project" value="UniProtKB-UniRule"/>
</dbReference>
<dbReference type="InterPro" id="IPR011611">
    <property type="entry name" value="PfkB_dom"/>
</dbReference>
<evidence type="ECO:0000256" key="7">
    <source>
        <dbReference type="ARBA" id="ARBA00022958"/>
    </source>
</evidence>
<dbReference type="UniPathway" id="UPA00916">
    <property type="reaction ID" value="UER00889"/>
</dbReference>
<keyword evidence="9" id="KW-0963">Cytoplasm</keyword>
<comment type="subcellular location">
    <subcellularLocation>
        <location evidence="9">Cytoplasm</location>
    </subcellularLocation>
</comment>
<keyword evidence="12" id="KW-1185">Reference proteome</keyword>
<evidence type="ECO:0000313" key="11">
    <source>
        <dbReference type="EMBL" id="MBB5661239.1"/>
    </source>
</evidence>
<proteinExistence type="inferred from homology"/>
<feature type="binding site" evidence="9">
    <location>
        <position position="262"/>
    </location>
    <ligand>
        <name>K(+)</name>
        <dbReference type="ChEBI" id="CHEBI:29103"/>
    </ligand>
</feature>
<feature type="binding site" evidence="9">
    <location>
        <position position="134"/>
    </location>
    <ligand>
        <name>substrate</name>
    </ligand>
</feature>
<dbReference type="PANTHER" id="PTHR10584">
    <property type="entry name" value="SUGAR KINASE"/>
    <property type="match status" value="1"/>
</dbReference>
<dbReference type="EC" id="2.7.1.15" evidence="9"/>
<dbReference type="Proteomes" id="UP000548978">
    <property type="component" value="Unassembled WGS sequence"/>
</dbReference>
<evidence type="ECO:0000256" key="1">
    <source>
        <dbReference type="ARBA" id="ARBA00022679"/>
    </source>
</evidence>
<feature type="binding site" evidence="9">
    <location>
        <position position="223"/>
    </location>
    <ligand>
        <name>K(+)</name>
        <dbReference type="ChEBI" id="CHEBI:29103"/>
    </ligand>
</feature>
<accession>A0A7W9E8R1</accession>
<dbReference type="EMBL" id="JACIJB010000009">
    <property type="protein sequence ID" value="MBB5661239.1"/>
    <property type="molecule type" value="Genomic_DNA"/>
</dbReference>
<evidence type="ECO:0000256" key="4">
    <source>
        <dbReference type="ARBA" id="ARBA00022777"/>
    </source>
</evidence>
<feature type="binding site" evidence="9">
    <location>
        <position position="229"/>
    </location>
    <ligand>
        <name>substrate</name>
    </ligand>
</feature>
<comment type="function">
    <text evidence="9">Catalyzes the phosphorylation of ribose at O-5 in a reaction requiring ATP and magnesium. The resulting D-ribose-5-phosphate can then be used either for sythesis of nucleotides, histidine, and tryptophan, or as a component of the pentose phosphate pathway.</text>
</comment>
<dbReference type="InterPro" id="IPR029056">
    <property type="entry name" value="Ribokinase-like"/>
</dbReference>
<dbReference type="CDD" id="cd01174">
    <property type="entry name" value="ribokinase"/>
    <property type="match status" value="1"/>
</dbReference>
<evidence type="ECO:0000256" key="2">
    <source>
        <dbReference type="ARBA" id="ARBA00022723"/>
    </source>
</evidence>
<comment type="pathway">
    <text evidence="9">Carbohydrate metabolism; D-ribose degradation; D-ribose 5-phosphate from beta-D-ribopyranose: step 2/2.</text>
</comment>
<gene>
    <name evidence="9" type="primary">rbsK</name>
    <name evidence="11" type="ORF">FHS65_001999</name>
</gene>
<comment type="activity regulation">
    <text evidence="9">Activated by a monovalent cation that binds near, but not in, the active site. The most likely occupant of the site in vivo is potassium. Ion binding induces a conformational change that may alter substrate affinity.</text>
</comment>
<evidence type="ECO:0000256" key="3">
    <source>
        <dbReference type="ARBA" id="ARBA00022741"/>
    </source>
</evidence>
<feature type="binding site" evidence="9">
    <location>
        <position position="268"/>
    </location>
    <ligand>
        <name>K(+)</name>
        <dbReference type="ChEBI" id="CHEBI:29103"/>
    </ligand>
</feature>
<keyword evidence="3 9" id="KW-0547">Nucleotide-binding</keyword>
<dbReference type="GO" id="GO:0019303">
    <property type="term" value="P:D-ribose catabolic process"/>
    <property type="evidence" value="ECO:0007669"/>
    <property type="project" value="UniProtKB-UniRule"/>
</dbReference>
<comment type="caution">
    <text evidence="11">The sequence shown here is derived from an EMBL/GenBank/DDBJ whole genome shotgun (WGS) entry which is preliminary data.</text>
</comment>
<dbReference type="InterPro" id="IPR011877">
    <property type="entry name" value="Ribokinase"/>
</dbReference>
<feature type="binding site" evidence="9">
    <location>
        <position position="175"/>
    </location>
    <ligand>
        <name>ATP</name>
        <dbReference type="ChEBI" id="CHEBI:30616"/>
    </ligand>
</feature>
<feature type="active site" description="Proton acceptor" evidence="9">
    <location>
        <position position="229"/>
    </location>
</feature>
<feature type="binding site" evidence="9">
    <location>
        <position position="225"/>
    </location>
    <ligand>
        <name>K(+)</name>
        <dbReference type="ChEBI" id="CHEBI:29103"/>
    </ligand>
</feature>
<dbReference type="AlphaFoldDB" id="A0A7W9E8R1"/>
<evidence type="ECO:0000256" key="8">
    <source>
        <dbReference type="ARBA" id="ARBA00023277"/>
    </source>
</evidence>
<feature type="binding site" evidence="9">
    <location>
        <begin position="38"/>
        <end position="42"/>
    </location>
    <ligand>
        <name>substrate</name>
    </ligand>
</feature>
<dbReference type="Pfam" id="PF00294">
    <property type="entry name" value="PfkB"/>
    <property type="match status" value="1"/>
</dbReference>
<dbReference type="InterPro" id="IPR002139">
    <property type="entry name" value="Ribo/fructo_kinase"/>
</dbReference>
<dbReference type="HAMAP" id="MF_01987">
    <property type="entry name" value="Ribokinase"/>
    <property type="match status" value="1"/>
</dbReference>
<evidence type="ECO:0000256" key="6">
    <source>
        <dbReference type="ARBA" id="ARBA00022842"/>
    </source>
</evidence>
<keyword evidence="2 9" id="KW-0479">Metal-binding</keyword>
<evidence type="ECO:0000313" key="12">
    <source>
        <dbReference type="Proteomes" id="UP000548978"/>
    </source>
</evidence>
<name>A0A7W9E8R1_9CAUL</name>
<organism evidence="11 12">
    <name type="scientific">Brevundimonas halotolerans</name>
    <dbReference type="NCBI Taxonomy" id="69670"/>
    <lineage>
        <taxon>Bacteria</taxon>
        <taxon>Pseudomonadati</taxon>
        <taxon>Pseudomonadota</taxon>
        <taxon>Alphaproteobacteria</taxon>
        <taxon>Caulobacterales</taxon>
        <taxon>Caulobacteraceae</taxon>
        <taxon>Brevundimonas</taxon>
    </lineage>
</organism>
<keyword evidence="4 9" id="KW-0418">Kinase</keyword>
<keyword evidence="8 9" id="KW-0119">Carbohydrate metabolism</keyword>
<keyword evidence="5 9" id="KW-0067">ATP-binding</keyword>
<sequence>MRITVVGSINVDMVATAPSLPRAGETVTGAVLARHPGGKGANQALAARRLGAEVALIGAVGEGPLSDEALVLLEEAGVDLKGVGSAEGTPTGVALIAVDPSGENQIVVASGANDQVRPEHLPARIEDPLIVQLELPVETVEAAVGRATGFVCANLAPARPVSEALLRRCDLIVVNETEAAFYGDALHSGGGQVVITRGAEGASLYKRGAVVAEVGAPLVEAVDATGAGDAFVGAITVAFLEGQPVDAALRFACAAGALAATVAGAQPSLPTRAQVEALLNSGMAG</sequence>
<feature type="binding site" evidence="9">
    <location>
        <begin position="228"/>
        <end position="229"/>
    </location>
    <ligand>
        <name>ATP</name>
        <dbReference type="ChEBI" id="CHEBI:30616"/>
    </ligand>
</feature>
<feature type="binding site" evidence="9">
    <location>
        <position position="259"/>
    </location>
    <ligand>
        <name>K(+)</name>
        <dbReference type="ChEBI" id="CHEBI:29103"/>
    </ligand>
</feature>
<dbReference type="GO" id="GO:0005524">
    <property type="term" value="F:ATP binding"/>
    <property type="evidence" value="ECO:0007669"/>
    <property type="project" value="UniProtKB-UniRule"/>
</dbReference>
<dbReference type="Gene3D" id="3.40.1190.20">
    <property type="match status" value="1"/>
</dbReference>
<dbReference type="RefSeq" id="WP_123288548.1">
    <property type="nucleotide sequence ID" value="NZ_JACIJB010000009.1"/>
</dbReference>
<comment type="cofactor">
    <cofactor evidence="9">
        <name>Mg(2+)</name>
        <dbReference type="ChEBI" id="CHEBI:18420"/>
    </cofactor>
    <text evidence="9">Requires a divalent cation, most likely magnesium in vivo, as an electrophilic catalyst to aid phosphoryl group transfer. It is the chelate of the metal and the nucleotide that is the actual substrate.</text>
</comment>
<comment type="catalytic activity">
    <reaction evidence="9">
        <text>D-ribose + ATP = D-ribose 5-phosphate + ADP + H(+)</text>
        <dbReference type="Rhea" id="RHEA:13697"/>
        <dbReference type="ChEBI" id="CHEBI:15378"/>
        <dbReference type="ChEBI" id="CHEBI:30616"/>
        <dbReference type="ChEBI" id="CHEBI:47013"/>
        <dbReference type="ChEBI" id="CHEBI:78346"/>
        <dbReference type="ChEBI" id="CHEBI:456216"/>
        <dbReference type="EC" id="2.7.1.15"/>
    </reaction>
</comment>
<feature type="binding site" evidence="9">
    <location>
        <begin position="196"/>
        <end position="201"/>
    </location>
    <ligand>
        <name>ATP</name>
        <dbReference type="ChEBI" id="CHEBI:30616"/>
    </ligand>
</feature>
<dbReference type="PANTHER" id="PTHR10584:SF166">
    <property type="entry name" value="RIBOKINASE"/>
    <property type="match status" value="1"/>
</dbReference>